<proteinExistence type="predicted"/>
<sequence length="205" mass="23093">MLGQLPSQLSDAEKTLMLSVNALQKCNCVFGEPLSLDEILDPAKEQDIDNSESSTKLAADEAIAAPVCQEMAVAHGEVIEVGSDNDDDNEDSGSTLTHQSTLELCQQLKSVCLVFGDAGSSLKLLRNSRYFELTYDRRNYLMLNRHLLIHILLINFMTTHCTALYDNVFMSHFWQGSQFCHTVSHCHVVYFWYCIKFEVVPLHTV</sequence>
<evidence type="ECO:0000313" key="1">
    <source>
        <dbReference type="EMBL" id="KIK74900.1"/>
    </source>
</evidence>
<dbReference type="HOGENOM" id="CLU_1337896_0_0_1"/>
<accession>A0A0D0DC97</accession>
<dbReference type="AlphaFoldDB" id="A0A0D0DC97"/>
<reference evidence="2" key="2">
    <citation type="submission" date="2015-01" db="EMBL/GenBank/DDBJ databases">
        <title>Evolutionary Origins and Diversification of the Mycorrhizal Mutualists.</title>
        <authorList>
            <consortium name="DOE Joint Genome Institute"/>
            <consortium name="Mycorrhizal Genomics Consortium"/>
            <person name="Kohler A."/>
            <person name="Kuo A."/>
            <person name="Nagy L.G."/>
            <person name="Floudas D."/>
            <person name="Copeland A."/>
            <person name="Barry K.W."/>
            <person name="Cichocki N."/>
            <person name="Veneault-Fourrey C."/>
            <person name="LaButti K."/>
            <person name="Lindquist E.A."/>
            <person name="Lipzen A."/>
            <person name="Lundell T."/>
            <person name="Morin E."/>
            <person name="Murat C."/>
            <person name="Riley R."/>
            <person name="Ohm R."/>
            <person name="Sun H."/>
            <person name="Tunlid A."/>
            <person name="Henrissat B."/>
            <person name="Grigoriev I.V."/>
            <person name="Hibbett D.S."/>
            <person name="Martin F."/>
        </authorList>
    </citation>
    <scope>NUCLEOTIDE SEQUENCE [LARGE SCALE GENOMIC DNA]</scope>
    <source>
        <strain evidence="2">Ve08.2h10</strain>
    </source>
</reference>
<reference evidence="1 2" key="1">
    <citation type="submission" date="2014-04" db="EMBL/GenBank/DDBJ databases">
        <authorList>
            <consortium name="DOE Joint Genome Institute"/>
            <person name="Kuo A."/>
            <person name="Kohler A."/>
            <person name="Jargeat P."/>
            <person name="Nagy L.G."/>
            <person name="Floudas D."/>
            <person name="Copeland A."/>
            <person name="Barry K.W."/>
            <person name="Cichocki N."/>
            <person name="Veneault-Fourrey C."/>
            <person name="LaButti K."/>
            <person name="Lindquist E.A."/>
            <person name="Lipzen A."/>
            <person name="Lundell T."/>
            <person name="Morin E."/>
            <person name="Murat C."/>
            <person name="Sun H."/>
            <person name="Tunlid A."/>
            <person name="Henrissat B."/>
            <person name="Grigoriev I.V."/>
            <person name="Hibbett D.S."/>
            <person name="Martin F."/>
            <person name="Nordberg H.P."/>
            <person name="Cantor M.N."/>
            <person name="Hua S.X."/>
        </authorList>
    </citation>
    <scope>NUCLEOTIDE SEQUENCE [LARGE SCALE GENOMIC DNA]</scope>
    <source>
        <strain evidence="1 2">Ve08.2h10</strain>
    </source>
</reference>
<keyword evidence="2" id="KW-1185">Reference proteome</keyword>
<organism evidence="1 2">
    <name type="scientific">Paxillus rubicundulus Ve08.2h10</name>
    <dbReference type="NCBI Taxonomy" id="930991"/>
    <lineage>
        <taxon>Eukaryota</taxon>
        <taxon>Fungi</taxon>
        <taxon>Dikarya</taxon>
        <taxon>Basidiomycota</taxon>
        <taxon>Agaricomycotina</taxon>
        <taxon>Agaricomycetes</taxon>
        <taxon>Agaricomycetidae</taxon>
        <taxon>Boletales</taxon>
        <taxon>Paxilineae</taxon>
        <taxon>Paxillaceae</taxon>
        <taxon>Paxillus</taxon>
    </lineage>
</organism>
<dbReference type="InParanoid" id="A0A0D0DC97"/>
<evidence type="ECO:0000313" key="2">
    <source>
        <dbReference type="Proteomes" id="UP000054538"/>
    </source>
</evidence>
<gene>
    <name evidence="1" type="ORF">PAXRUDRAFT_174362</name>
</gene>
<protein>
    <submittedName>
        <fullName evidence="1">Uncharacterized protein</fullName>
    </submittedName>
</protein>
<name>A0A0D0DC97_9AGAM</name>
<dbReference type="EMBL" id="KN828481">
    <property type="protein sequence ID" value="KIK74900.1"/>
    <property type="molecule type" value="Genomic_DNA"/>
</dbReference>
<dbReference type="Proteomes" id="UP000054538">
    <property type="component" value="Unassembled WGS sequence"/>
</dbReference>